<keyword evidence="3" id="KW-1185">Reference proteome</keyword>
<protein>
    <recommendedName>
        <fullName evidence="4">Tyrosine specific protein phosphatases domain-containing protein</fullName>
    </recommendedName>
</protein>
<proteinExistence type="predicted"/>
<reference evidence="3" key="1">
    <citation type="journal article" date="2017" name="Nat. Microbiol.">
        <title>Global analysis of biosynthetic gene clusters reveals vast potential of secondary metabolite production in Penicillium species.</title>
        <authorList>
            <person name="Nielsen J.C."/>
            <person name="Grijseels S."/>
            <person name="Prigent S."/>
            <person name="Ji B."/>
            <person name="Dainat J."/>
            <person name="Nielsen K.F."/>
            <person name="Frisvad J.C."/>
            <person name="Workman M."/>
            <person name="Nielsen J."/>
        </authorList>
    </citation>
    <scope>NUCLEOTIDE SEQUENCE [LARGE SCALE GENOMIC DNA]</scope>
    <source>
        <strain evidence="3">IBT 31811</strain>
    </source>
</reference>
<dbReference type="PANTHER" id="PTHR31126">
    <property type="entry name" value="TYROSINE-PROTEIN PHOSPHATASE"/>
    <property type="match status" value="1"/>
</dbReference>
<dbReference type="GO" id="GO:0005737">
    <property type="term" value="C:cytoplasm"/>
    <property type="evidence" value="ECO:0007669"/>
    <property type="project" value="TreeGrafter"/>
</dbReference>
<sequence length="303" mass="34670">MSVPRANNDFGQVVHGVYRSGFPDLEHHHQNLRGIRTIIKLTDKGYEQAEARYFFDHRVRILQPPMPRDHPRPDNLWPHRTLEKERVTNDEVDRILTSIIDTKNHPILIHGDNGKHATGAIVGCFRRIQGWDPADIIQEYRRYAGANARHIDESFFCIYQPSQRILALASCTNVTAWGSSRASSPNWASFLLSEANESRETLLSHQSHQGNRSLQGSESHRDDQSVQDSQGHRRNQSHQSGRTYQGNQSHRENQSHQDNQSHQGQQIPQNGPGSQGHRRKQSHQSNQIYQGNQSHQGRSERCG</sequence>
<dbReference type="Proteomes" id="UP000191672">
    <property type="component" value="Unassembled WGS sequence"/>
</dbReference>
<organism evidence="2 3">
    <name type="scientific">Penicillium antarcticum</name>
    <dbReference type="NCBI Taxonomy" id="416450"/>
    <lineage>
        <taxon>Eukaryota</taxon>
        <taxon>Fungi</taxon>
        <taxon>Dikarya</taxon>
        <taxon>Ascomycota</taxon>
        <taxon>Pezizomycotina</taxon>
        <taxon>Eurotiomycetes</taxon>
        <taxon>Eurotiomycetidae</taxon>
        <taxon>Eurotiales</taxon>
        <taxon>Aspergillaceae</taxon>
        <taxon>Penicillium</taxon>
    </lineage>
</organism>
<dbReference type="InterPro" id="IPR004861">
    <property type="entry name" value="Siw14-like"/>
</dbReference>
<feature type="compositionally biased region" description="Polar residues" evidence="1">
    <location>
        <begin position="283"/>
        <end position="296"/>
    </location>
</feature>
<dbReference type="STRING" id="416450.A0A1V6Q8V8"/>
<dbReference type="OrthoDB" id="6375174at2759"/>
<gene>
    <name evidence="2" type="ORF">PENANT_c010G02607</name>
</gene>
<dbReference type="GO" id="GO:0016791">
    <property type="term" value="F:phosphatase activity"/>
    <property type="evidence" value="ECO:0007669"/>
    <property type="project" value="TreeGrafter"/>
</dbReference>
<accession>A0A1V6Q8V8</accession>
<dbReference type="Pfam" id="PF03162">
    <property type="entry name" value="Y_phosphatase2"/>
    <property type="match status" value="1"/>
</dbReference>
<evidence type="ECO:0000313" key="2">
    <source>
        <dbReference type="EMBL" id="OQD85226.1"/>
    </source>
</evidence>
<feature type="compositionally biased region" description="Polar residues" evidence="1">
    <location>
        <begin position="237"/>
        <end position="248"/>
    </location>
</feature>
<dbReference type="PANTHER" id="PTHR31126:SF48">
    <property type="entry name" value="INOSITOL PHOSPHATASE SIW14"/>
    <property type="match status" value="1"/>
</dbReference>
<dbReference type="InterPro" id="IPR029021">
    <property type="entry name" value="Prot-tyrosine_phosphatase-like"/>
</dbReference>
<evidence type="ECO:0008006" key="4">
    <source>
        <dbReference type="Google" id="ProtNLM"/>
    </source>
</evidence>
<feature type="compositionally biased region" description="Polar residues" evidence="1">
    <location>
        <begin position="256"/>
        <end position="272"/>
    </location>
</feature>
<dbReference type="SUPFAM" id="SSF52799">
    <property type="entry name" value="(Phosphotyrosine protein) phosphatases II"/>
    <property type="match status" value="1"/>
</dbReference>
<comment type="caution">
    <text evidence="2">The sequence shown here is derived from an EMBL/GenBank/DDBJ whole genome shotgun (WGS) entry which is preliminary data.</text>
</comment>
<feature type="compositionally biased region" description="Polar residues" evidence="1">
    <location>
        <begin position="203"/>
        <end position="217"/>
    </location>
</feature>
<dbReference type="Gene3D" id="3.90.190.10">
    <property type="entry name" value="Protein tyrosine phosphatase superfamily"/>
    <property type="match status" value="1"/>
</dbReference>
<evidence type="ECO:0000256" key="1">
    <source>
        <dbReference type="SAM" id="MobiDB-lite"/>
    </source>
</evidence>
<feature type="region of interest" description="Disordered" evidence="1">
    <location>
        <begin position="201"/>
        <end position="303"/>
    </location>
</feature>
<name>A0A1V6Q8V8_9EURO</name>
<evidence type="ECO:0000313" key="3">
    <source>
        <dbReference type="Proteomes" id="UP000191672"/>
    </source>
</evidence>
<dbReference type="AlphaFoldDB" id="A0A1V6Q8V8"/>
<dbReference type="EMBL" id="MDYN01000010">
    <property type="protein sequence ID" value="OQD85226.1"/>
    <property type="molecule type" value="Genomic_DNA"/>
</dbReference>